<feature type="transmembrane region" description="Helical" evidence="6">
    <location>
        <begin position="20"/>
        <end position="40"/>
    </location>
</feature>
<feature type="transmembrane region" description="Helical" evidence="6">
    <location>
        <begin position="61"/>
        <end position="80"/>
    </location>
</feature>
<dbReference type="AlphaFoldDB" id="A0A1Y2H3S4"/>
<dbReference type="OrthoDB" id="8841220at2759"/>
<dbReference type="InterPro" id="IPR038330">
    <property type="entry name" value="TspO/MBR-related_sf"/>
</dbReference>
<dbReference type="PANTHER" id="PTHR10057:SF0">
    <property type="entry name" value="TRANSLOCATOR PROTEIN"/>
    <property type="match status" value="1"/>
</dbReference>
<evidence type="ECO:0000256" key="2">
    <source>
        <dbReference type="ARBA" id="ARBA00007524"/>
    </source>
</evidence>
<comment type="caution">
    <text evidence="7">The sequence shown here is derived from an EMBL/GenBank/DDBJ whole genome shotgun (WGS) entry which is preliminary data.</text>
</comment>
<dbReference type="FunFam" id="1.20.1260.100:FF:000001">
    <property type="entry name" value="translocator protein 2"/>
    <property type="match status" value="1"/>
</dbReference>
<dbReference type="PANTHER" id="PTHR10057">
    <property type="entry name" value="PERIPHERAL-TYPE BENZODIAZEPINE RECEPTOR"/>
    <property type="match status" value="1"/>
</dbReference>
<keyword evidence="4 6" id="KW-1133">Transmembrane helix</keyword>
<evidence type="ECO:0000256" key="4">
    <source>
        <dbReference type="ARBA" id="ARBA00022989"/>
    </source>
</evidence>
<sequence length="241" mass="26367">MSGDNLHQACQSLNTNLARYPIMAVGLPLVGGFLSATPWRDNAKIYYESARKPSWAPPARAFAPVWTALYISIGYASHLVALRTGPYTPPLIRDFAKTGLGLYGLNLAFNFAFTPIRFGMNKLGAALVTITGATVSSVAMAYYYFKVDKHAGYLTIPYVAWLGYATALSYDTWVNNAQGPAADHARKLGKDVNDVVQHARDEIKDAAVHIKEDARDAARSINKHAKDAVNHASHKVDEELK</sequence>
<comment type="similarity">
    <text evidence="2">Belongs to the TspO/BZRP family.</text>
</comment>
<reference evidence="7 8" key="1">
    <citation type="submission" date="2016-07" db="EMBL/GenBank/DDBJ databases">
        <title>Pervasive Adenine N6-methylation of Active Genes in Fungi.</title>
        <authorList>
            <consortium name="DOE Joint Genome Institute"/>
            <person name="Mondo S.J."/>
            <person name="Dannebaum R.O."/>
            <person name="Kuo R.C."/>
            <person name="Labutti K."/>
            <person name="Haridas S."/>
            <person name="Kuo A."/>
            <person name="Salamov A."/>
            <person name="Ahrendt S.R."/>
            <person name="Lipzen A."/>
            <person name="Sullivan W."/>
            <person name="Andreopoulos W.B."/>
            <person name="Clum A."/>
            <person name="Lindquist E."/>
            <person name="Daum C."/>
            <person name="Ramamoorthy G.K."/>
            <person name="Gryganskyi A."/>
            <person name="Culley D."/>
            <person name="Magnuson J.K."/>
            <person name="James T.Y."/>
            <person name="O'Malley M.A."/>
            <person name="Stajich J.E."/>
            <person name="Spatafora J.W."/>
            <person name="Visel A."/>
            <person name="Grigoriev I.V."/>
        </authorList>
    </citation>
    <scope>NUCLEOTIDE SEQUENCE [LARGE SCALE GENOMIC DNA]</scope>
    <source>
        <strain evidence="7 8">NRRL 3116</strain>
    </source>
</reference>
<dbReference type="Gene3D" id="1.20.1260.100">
    <property type="entry name" value="TspO/MBR protein"/>
    <property type="match status" value="1"/>
</dbReference>
<organism evidence="7 8">
    <name type="scientific">Lobosporangium transversale</name>
    <dbReference type="NCBI Taxonomy" id="64571"/>
    <lineage>
        <taxon>Eukaryota</taxon>
        <taxon>Fungi</taxon>
        <taxon>Fungi incertae sedis</taxon>
        <taxon>Mucoromycota</taxon>
        <taxon>Mortierellomycotina</taxon>
        <taxon>Mortierellomycetes</taxon>
        <taxon>Mortierellales</taxon>
        <taxon>Mortierellaceae</taxon>
        <taxon>Lobosporangium</taxon>
    </lineage>
</organism>
<keyword evidence="5 6" id="KW-0472">Membrane</keyword>
<protein>
    <submittedName>
        <fullName evidence="7">TspO/MBR family-domain-containing protein</fullName>
    </submittedName>
</protein>
<proteinExistence type="inferred from homology"/>
<evidence type="ECO:0000256" key="6">
    <source>
        <dbReference type="SAM" id="Phobius"/>
    </source>
</evidence>
<feature type="transmembrane region" description="Helical" evidence="6">
    <location>
        <begin position="100"/>
        <end position="118"/>
    </location>
</feature>
<dbReference type="InterPro" id="IPR004307">
    <property type="entry name" value="TspO_MBR"/>
</dbReference>
<feature type="transmembrane region" description="Helical" evidence="6">
    <location>
        <begin position="151"/>
        <end position="170"/>
    </location>
</feature>
<dbReference type="Pfam" id="PF03073">
    <property type="entry name" value="TspO_MBR"/>
    <property type="match status" value="1"/>
</dbReference>
<accession>A0A1Y2H3S4</accession>
<evidence type="ECO:0000313" key="8">
    <source>
        <dbReference type="Proteomes" id="UP000193648"/>
    </source>
</evidence>
<gene>
    <name evidence="7" type="ORF">BCR41DRAFT_345176</name>
</gene>
<dbReference type="CDD" id="cd15904">
    <property type="entry name" value="TSPO_MBR"/>
    <property type="match status" value="1"/>
</dbReference>
<evidence type="ECO:0000256" key="3">
    <source>
        <dbReference type="ARBA" id="ARBA00022692"/>
    </source>
</evidence>
<name>A0A1Y2H3S4_9FUNG</name>
<dbReference type="InParanoid" id="A0A1Y2H3S4"/>
<feature type="transmembrane region" description="Helical" evidence="6">
    <location>
        <begin position="125"/>
        <end position="145"/>
    </location>
</feature>
<evidence type="ECO:0000256" key="5">
    <source>
        <dbReference type="ARBA" id="ARBA00023136"/>
    </source>
</evidence>
<dbReference type="RefSeq" id="XP_021886048.1">
    <property type="nucleotide sequence ID" value="XM_022022661.1"/>
</dbReference>
<evidence type="ECO:0000313" key="7">
    <source>
        <dbReference type="EMBL" id="ORZ28363.1"/>
    </source>
</evidence>
<comment type="subcellular location">
    <subcellularLocation>
        <location evidence="1">Membrane</location>
        <topology evidence="1">Multi-pass membrane protein</topology>
    </subcellularLocation>
</comment>
<dbReference type="STRING" id="64571.A0A1Y2H3S4"/>
<evidence type="ECO:0000256" key="1">
    <source>
        <dbReference type="ARBA" id="ARBA00004141"/>
    </source>
</evidence>
<dbReference type="FunCoup" id="A0A1Y2H3S4">
    <property type="interactions" value="19"/>
</dbReference>
<dbReference type="GO" id="GO:0033013">
    <property type="term" value="P:tetrapyrrole metabolic process"/>
    <property type="evidence" value="ECO:0007669"/>
    <property type="project" value="UniProtKB-ARBA"/>
</dbReference>
<dbReference type="GeneID" id="33564505"/>
<dbReference type="Proteomes" id="UP000193648">
    <property type="component" value="Unassembled WGS sequence"/>
</dbReference>
<dbReference type="GO" id="GO:0005741">
    <property type="term" value="C:mitochondrial outer membrane"/>
    <property type="evidence" value="ECO:0007669"/>
    <property type="project" value="TreeGrafter"/>
</dbReference>
<dbReference type="EMBL" id="MCFF01000002">
    <property type="protein sequence ID" value="ORZ28363.1"/>
    <property type="molecule type" value="Genomic_DNA"/>
</dbReference>
<keyword evidence="3 6" id="KW-0812">Transmembrane</keyword>
<keyword evidence="8" id="KW-1185">Reference proteome</keyword>